<feature type="transmembrane region" description="Helical" evidence="11">
    <location>
        <begin position="47"/>
        <end position="69"/>
    </location>
</feature>
<evidence type="ECO:0000256" key="2">
    <source>
        <dbReference type="ARBA" id="ARBA00022448"/>
    </source>
</evidence>
<keyword evidence="8 11" id="KW-0472">Membrane</keyword>
<dbReference type="GO" id="GO:0005216">
    <property type="term" value="F:monoatomic ion channel activity"/>
    <property type="evidence" value="ECO:0007669"/>
    <property type="project" value="InterPro"/>
</dbReference>
<evidence type="ECO:0000313" key="13">
    <source>
        <dbReference type="EMBL" id="EYC36114.1"/>
    </source>
</evidence>
<keyword evidence="7" id="KW-0406">Ion transport</keyword>
<comment type="subcellular location">
    <subcellularLocation>
        <location evidence="1">Membrane</location>
        <topology evidence="1">Multi-pass membrane protein</topology>
    </subcellularLocation>
</comment>
<proteinExistence type="predicted"/>
<keyword evidence="6" id="KW-0040">ANK repeat</keyword>
<reference evidence="14" key="1">
    <citation type="journal article" date="2015" name="Nat. Genet.">
        <title>The genome and transcriptome of the zoonotic hookworm Ancylostoma ceylanicum identify infection-specific gene families.</title>
        <authorList>
            <person name="Schwarz E.M."/>
            <person name="Hu Y."/>
            <person name="Antoshechkin I."/>
            <person name="Miller M.M."/>
            <person name="Sternberg P.W."/>
            <person name="Aroian R.V."/>
        </authorList>
    </citation>
    <scope>NUCLEOTIDE SEQUENCE</scope>
    <source>
        <strain evidence="14">HY135</strain>
    </source>
</reference>
<evidence type="ECO:0000256" key="6">
    <source>
        <dbReference type="ARBA" id="ARBA00023043"/>
    </source>
</evidence>
<dbReference type="Proteomes" id="UP000024635">
    <property type="component" value="Unassembled WGS sequence"/>
</dbReference>
<feature type="domain" description="Ion transport" evidence="12">
    <location>
        <begin position="43"/>
        <end position="203"/>
    </location>
</feature>
<evidence type="ECO:0000256" key="8">
    <source>
        <dbReference type="ARBA" id="ARBA00023136"/>
    </source>
</evidence>
<comment type="caution">
    <text evidence="13">The sequence shown here is derived from an EMBL/GenBank/DDBJ whole genome shotgun (WGS) entry which is preliminary data.</text>
</comment>
<dbReference type="GO" id="GO:1902495">
    <property type="term" value="C:transmembrane transporter complex"/>
    <property type="evidence" value="ECO:0007669"/>
    <property type="project" value="TreeGrafter"/>
</dbReference>
<sequence length="213" mass="24096">MYNVCQNHLLITFVEKAETADAEKLSLLSHPLAVALVKYKWNSLGKYAYYFALTIYVVFLCFLTLFITYTPAPFNVYDETREEVVDLSPYLSESNADCPHIKVTRSSWLVAIKWGVITLGILELIKEPEFSSVPSSVLKTAVMMMGEFEFTAIFHGDEKSHIQRLFGPTIAYPLFLFFCVIMTILLMNLLVGLAVDDIKTVQEGAELKSLSKQ</sequence>
<evidence type="ECO:0000256" key="10">
    <source>
        <dbReference type="ARBA" id="ARBA00023303"/>
    </source>
</evidence>
<keyword evidence="4" id="KW-0677">Repeat</keyword>
<keyword evidence="2" id="KW-0813">Transport</keyword>
<dbReference type="InterPro" id="IPR005821">
    <property type="entry name" value="Ion_trans_dom"/>
</dbReference>
<keyword evidence="5 11" id="KW-1133">Transmembrane helix</keyword>
<accession>A0A016W8F0</accession>
<dbReference type="OrthoDB" id="1661883at2759"/>
<feature type="transmembrane region" description="Helical" evidence="11">
    <location>
        <begin position="174"/>
        <end position="195"/>
    </location>
</feature>
<protein>
    <recommendedName>
        <fullName evidence="12">Ion transport domain-containing protein</fullName>
    </recommendedName>
</protein>
<name>A0A016W8F0_9BILA</name>
<dbReference type="AlphaFoldDB" id="A0A016W8F0"/>
<keyword evidence="14" id="KW-1185">Reference proteome</keyword>
<gene>
    <name evidence="13" type="primary">Acey_s0931.g3097</name>
    <name evidence="13" type="ORF">Y032_0931g3097</name>
</gene>
<feature type="non-terminal residue" evidence="13">
    <location>
        <position position="1"/>
    </location>
</feature>
<evidence type="ECO:0000256" key="9">
    <source>
        <dbReference type="ARBA" id="ARBA00023180"/>
    </source>
</evidence>
<evidence type="ECO:0000256" key="11">
    <source>
        <dbReference type="SAM" id="Phobius"/>
    </source>
</evidence>
<dbReference type="PANTHER" id="PTHR47143:SF1">
    <property type="entry name" value="ION_TRANS DOMAIN-CONTAINING PROTEIN"/>
    <property type="match status" value="1"/>
</dbReference>
<evidence type="ECO:0000256" key="5">
    <source>
        <dbReference type="ARBA" id="ARBA00022989"/>
    </source>
</evidence>
<evidence type="ECO:0000256" key="7">
    <source>
        <dbReference type="ARBA" id="ARBA00023065"/>
    </source>
</evidence>
<evidence type="ECO:0000256" key="1">
    <source>
        <dbReference type="ARBA" id="ARBA00004141"/>
    </source>
</evidence>
<keyword evidence="3 11" id="KW-0812">Transmembrane</keyword>
<evidence type="ECO:0000313" key="14">
    <source>
        <dbReference type="Proteomes" id="UP000024635"/>
    </source>
</evidence>
<organism evidence="13 14">
    <name type="scientific">Ancylostoma ceylanicum</name>
    <dbReference type="NCBI Taxonomy" id="53326"/>
    <lineage>
        <taxon>Eukaryota</taxon>
        <taxon>Metazoa</taxon>
        <taxon>Ecdysozoa</taxon>
        <taxon>Nematoda</taxon>
        <taxon>Chromadorea</taxon>
        <taxon>Rhabditida</taxon>
        <taxon>Rhabditina</taxon>
        <taxon>Rhabditomorpha</taxon>
        <taxon>Strongyloidea</taxon>
        <taxon>Ancylostomatidae</taxon>
        <taxon>Ancylostomatinae</taxon>
        <taxon>Ancylostoma</taxon>
    </lineage>
</organism>
<dbReference type="PANTHER" id="PTHR47143">
    <property type="entry name" value="TRANSIENT RECEPTOR POTENTIAL CATION CHANNEL PROTEIN PAINLESS"/>
    <property type="match status" value="1"/>
</dbReference>
<evidence type="ECO:0000256" key="4">
    <source>
        <dbReference type="ARBA" id="ARBA00022737"/>
    </source>
</evidence>
<dbReference type="Pfam" id="PF00520">
    <property type="entry name" value="Ion_trans"/>
    <property type="match status" value="1"/>
</dbReference>
<dbReference type="EMBL" id="JARK01000531">
    <property type="protein sequence ID" value="EYC36114.1"/>
    <property type="molecule type" value="Genomic_DNA"/>
</dbReference>
<keyword evidence="9" id="KW-0325">Glycoprotein</keyword>
<evidence type="ECO:0000256" key="3">
    <source>
        <dbReference type="ARBA" id="ARBA00022692"/>
    </source>
</evidence>
<dbReference type="InterPro" id="IPR052076">
    <property type="entry name" value="TRP_cation_channel"/>
</dbReference>
<evidence type="ECO:0000259" key="12">
    <source>
        <dbReference type="Pfam" id="PF00520"/>
    </source>
</evidence>
<keyword evidence="10" id="KW-0407">Ion channel</keyword>